<organism evidence="2 3">
    <name type="scientific">Diploscapter pachys</name>
    <dbReference type="NCBI Taxonomy" id="2018661"/>
    <lineage>
        <taxon>Eukaryota</taxon>
        <taxon>Metazoa</taxon>
        <taxon>Ecdysozoa</taxon>
        <taxon>Nematoda</taxon>
        <taxon>Chromadorea</taxon>
        <taxon>Rhabditida</taxon>
        <taxon>Rhabditina</taxon>
        <taxon>Rhabditomorpha</taxon>
        <taxon>Rhabditoidea</taxon>
        <taxon>Rhabditidae</taxon>
        <taxon>Diploscapter</taxon>
    </lineage>
</organism>
<proteinExistence type="predicted"/>
<feature type="region of interest" description="Disordered" evidence="1">
    <location>
        <begin position="629"/>
        <end position="656"/>
    </location>
</feature>
<feature type="region of interest" description="Disordered" evidence="1">
    <location>
        <begin position="195"/>
        <end position="216"/>
    </location>
</feature>
<keyword evidence="3" id="KW-1185">Reference proteome</keyword>
<feature type="compositionally biased region" description="Basic and acidic residues" evidence="1">
    <location>
        <begin position="200"/>
        <end position="216"/>
    </location>
</feature>
<evidence type="ECO:0000313" key="2">
    <source>
        <dbReference type="EMBL" id="PAV92438.1"/>
    </source>
</evidence>
<dbReference type="AlphaFoldDB" id="A0A2A2M1V8"/>
<dbReference type="AntiFam" id="ANF00082">
    <property type="entry name" value="Shadow ORF (opposite glgX)"/>
</dbReference>
<gene>
    <name evidence="2" type="ORF">WR25_05777</name>
</gene>
<feature type="compositionally biased region" description="Basic and acidic residues" evidence="1">
    <location>
        <begin position="634"/>
        <end position="656"/>
    </location>
</feature>
<evidence type="ECO:0000313" key="3">
    <source>
        <dbReference type="Proteomes" id="UP000218231"/>
    </source>
</evidence>
<feature type="region of interest" description="Disordered" evidence="1">
    <location>
        <begin position="525"/>
        <end position="552"/>
    </location>
</feature>
<name>A0A2A2M1V8_9BILA</name>
<sequence>MLGTQPARPLRQRVGALRHAGDQVEEGRLRAAEIIGARAVGDAAVAIEQAAEIDDHVLDQILPPRCLQAQHREPAVPIIHFAKPAAGDDEALRQRQRRRTWGNARQGARELRPQRIDMRREREFGRGWRHGRRDRQGEVRLHEAFERRAILAGALAIGLHDRGIAAPRLGVGEGLRIREDALHLHRAEQLAEALCGRQRRGGDEQRRQGKQQRADHHRLSTMVLRLSETRRAKFETGRVVPAVRRHDLAIERAPVGVGVGGDGVQPVGGAKGGEGGDEILEIAVTILPVDPADRIVLRIGVVVALLRAAKFVAGAEIVAMAITIVLAIGVVVALGIADQIGEREAIVRREEVNRARVARTEEIRRSCDAGGQLACAAVAAPEAADVVAVAVVPLQPVVGEVAELIAAGADVPRLGDHDAAGEQRVGGDLYKDRRMGIEARAAGEDRREVETEAVDPAPGEMAQAVEDQRANLGSAAIERVTRAGVVDEAALGRVRVIERLIEPAQRQCRAEAVALARVVEDHVEDHPDPSAAEGGHRFDQFGDAAGGEPRVDRHRDDRVIAPAVGEAERRQVAFVDPCDDRHQLDRGDVQGLEMRDDSGVGEGGDRAPLRLRYVRVQHGEAADVEFVDQAPGGKEGRGDRCGRGRRDDGAGDQRGRVDTRLAEARVVAERPVQLDRIGIDQQFRRVGRSAIAVSGAHADAFDLRMPDAVRTGHGYLPFAGIVEQAKRDRGRAPHGETGAAVNDFGADRYAHVMTSGSVRPVWRTIPAIASAAATISASISPAEDDAAATVEQDAHALVAADRSVGGIGIGKIIGFGDAQAGNLRAGERIEPAAQFGHQRIGAIALHAFIVMTGVKVAAVGRPVIARDRIDRLAANGEDVEPQQDRPQAVFFPHVVGPSARAFFAADRRHAGVEQIAEELPSRRRLEDRQPLGRRDAIGGGAGRHRSGDALQPVGIARRKVGIGGEHREAVGWGHEPAAADDKVAVAVTVRCGTKIGRIRGHHRLVQRMRVDEIGVGVMAAEILQRRAVAHRALGEAQTVFEDFGRIGAGNRAHRVECHGQAGGTNGVEVEQPLHQGGIIGDRIDDLDGHIADLRFADRVEVDVRRVDALR</sequence>
<dbReference type="Proteomes" id="UP000218231">
    <property type="component" value="Unassembled WGS sequence"/>
</dbReference>
<feature type="compositionally biased region" description="Basic and acidic residues" evidence="1">
    <location>
        <begin position="525"/>
        <end position="540"/>
    </location>
</feature>
<accession>A0A2A2M1V8</accession>
<feature type="region of interest" description="Disordered" evidence="1">
    <location>
        <begin position="924"/>
        <end position="948"/>
    </location>
</feature>
<dbReference type="EMBL" id="LIAE01006197">
    <property type="protein sequence ID" value="PAV92438.1"/>
    <property type="molecule type" value="Genomic_DNA"/>
</dbReference>
<evidence type="ECO:0000256" key="1">
    <source>
        <dbReference type="SAM" id="MobiDB-lite"/>
    </source>
</evidence>
<comment type="caution">
    <text evidence="2">The sequence shown here is derived from an EMBL/GenBank/DDBJ whole genome shotgun (WGS) entry which is preliminary data.</text>
</comment>
<feature type="compositionally biased region" description="Basic and acidic residues" evidence="1">
    <location>
        <begin position="924"/>
        <end position="936"/>
    </location>
</feature>
<protein>
    <submittedName>
        <fullName evidence="2">Uncharacterized protein</fullName>
    </submittedName>
</protein>
<reference evidence="2 3" key="1">
    <citation type="journal article" date="2017" name="Curr. Biol.">
        <title>Genome architecture and evolution of a unichromosomal asexual nematode.</title>
        <authorList>
            <person name="Fradin H."/>
            <person name="Zegar C."/>
            <person name="Gutwein M."/>
            <person name="Lucas J."/>
            <person name="Kovtun M."/>
            <person name="Corcoran D."/>
            <person name="Baugh L.R."/>
            <person name="Kiontke K."/>
            <person name="Gunsalus K."/>
            <person name="Fitch D.H."/>
            <person name="Piano F."/>
        </authorList>
    </citation>
    <scope>NUCLEOTIDE SEQUENCE [LARGE SCALE GENOMIC DNA]</scope>
    <source>
        <strain evidence="2">PF1309</strain>
    </source>
</reference>